<feature type="active site" description="Charge relay system" evidence="5">
    <location>
        <position position="336"/>
    </location>
</feature>
<dbReference type="PROSITE" id="PS00136">
    <property type="entry name" value="SUBTILASE_ASP"/>
    <property type="match status" value="1"/>
</dbReference>
<evidence type="ECO:0000256" key="3">
    <source>
        <dbReference type="ARBA" id="ARBA00022801"/>
    </source>
</evidence>
<dbReference type="InterPro" id="IPR000209">
    <property type="entry name" value="Peptidase_S8/S53_dom"/>
</dbReference>
<evidence type="ECO:0000256" key="4">
    <source>
        <dbReference type="ARBA" id="ARBA00022825"/>
    </source>
</evidence>
<feature type="domain" description="Peptidase S8/S53" evidence="9">
    <location>
        <begin position="330"/>
        <end position="623"/>
    </location>
</feature>
<feature type="chain" id="PRO_5045943386" description="Peptidase S8/S53 domain-containing protein" evidence="8">
    <location>
        <begin position="18"/>
        <end position="869"/>
    </location>
</feature>
<dbReference type="PROSITE" id="PS00138">
    <property type="entry name" value="SUBTILASE_SER"/>
    <property type="match status" value="1"/>
</dbReference>
<dbReference type="InterPro" id="IPR036852">
    <property type="entry name" value="Peptidase_S8/S53_dom_sf"/>
</dbReference>
<evidence type="ECO:0000259" key="9">
    <source>
        <dbReference type="Pfam" id="PF00082"/>
    </source>
</evidence>
<dbReference type="PIRSF" id="PIRSF037893">
    <property type="entry name" value="Subtilisin_rel_Maqu_2796"/>
    <property type="match status" value="1"/>
</dbReference>
<keyword evidence="3 5" id="KW-0378">Hydrolase</keyword>
<dbReference type="InterPro" id="IPR017309">
    <property type="entry name" value="Pept_S8A_subtilisin_proteobac"/>
</dbReference>
<dbReference type="PROSITE" id="PS00137">
    <property type="entry name" value="SUBTILASE_HIS"/>
    <property type="match status" value="1"/>
</dbReference>
<dbReference type="PANTHER" id="PTHR43806:SF11">
    <property type="entry name" value="CEREVISIN-RELATED"/>
    <property type="match status" value="1"/>
</dbReference>
<reference evidence="11" key="1">
    <citation type="journal article" date="2022" name="Int. J. Syst. Evol. Microbiol.">
        <title>Anaeromyxobacter oryzae sp. nov., Anaeromyxobacter diazotrophicus sp. nov. and Anaeromyxobacter paludicola sp. nov., isolated from paddy soils.</title>
        <authorList>
            <person name="Itoh H."/>
            <person name="Xu Z."/>
            <person name="Mise K."/>
            <person name="Masuda Y."/>
            <person name="Ushijima N."/>
            <person name="Hayakawa C."/>
            <person name="Shiratori Y."/>
            <person name="Senoo K."/>
        </authorList>
    </citation>
    <scope>NUCLEOTIDE SEQUENCE [LARGE SCALE GENOMIC DNA]</scope>
    <source>
        <strain evidence="11">Red232</strain>
    </source>
</reference>
<gene>
    <name evidence="10" type="ORF">AMOR_27890</name>
</gene>
<evidence type="ECO:0000256" key="8">
    <source>
        <dbReference type="SAM" id="SignalP"/>
    </source>
</evidence>
<keyword evidence="4 5" id="KW-0720">Serine protease</keyword>
<proteinExistence type="inferred from homology"/>
<dbReference type="PROSITE" id="PS51257">
    <property type="entry name" value="PROKAR_LIPOPROTEIN"/>
    <property type="match status" value="1"/>
</dbReference>
<dbReference type="Gene3D" id="3.40.50.200">
    <property type="entry name" value="Peptidase S8/S53 domain"/>
    <property type="match status" value="1"/>
</dbReference>
<feature type="signal peptide" evidence="8">
    <location>
        <begin position="1"/>
        <end position="17"/>
    </location>
</feature>
<dbReference type="InterPro" id="IPR023827">
    <property type="entry name" value="Peptidase_S8_Asp-AS"/>
</dbReference>
<feature type="region of interest" description="Disordered" evidence="7">
    <location>
        <begin position="362"/>
        <end position="386"/>
    </location>
</feature>
<dbReference type="Proteomes" id="UP001162891">
    <property type="component" value="Chromosome"/>
</dbReference>
<evidence type="ECO:0000313" key="10">
    <source>
        <dbReference type="EMBL" id="BDG03793.1"/>
    </source>
</evidence>
<sequence length="869" mass="87839">MLRRAFAPLAVSVALLAACGGGKSSTTTASTHRITGTVSAAAANEADWDVADPAAPSRSNDSLAQAQPLPSAVTVGGWVSNTNKAYDPVDDYRVSLAGGQRITLAVADPTGVELTLCAEDVNKARAAICAVAAVGTAILQIDVATSDEYFVEVSATTGASSYTLSIGAGPATAAVLRTDREFVPGEVVVKFRDGAPGAASTQPRTIPERARALGLAALAGAPGRPALLGLGTASERGRALAALGVASAQPGSLAAPLDAIQAEKLDTLRAVNALRARADVESADPNYVFHPTLVPDDPLYRYQWDYPLMNLPQAWDLTQGGPMSSGDPTPIVAVVDTGVFLAHPDLQGQLVDGYDFISDPLRARDGDGVDPNPDDPGDDATAGQSSFHGTHVAGTIAARTNNGLGVAGVAPGAKVMPVRALGVGGGTSFDILQGVLWAAGLDNSIHTPPPARRADVINLSLGCLGCYSQTEQDAFAAVRAAGVVVVAAAGNENSGTASYPASYAGVISVSAVDIQRAKAPYSNFGPNVDLAAPGGNSATDLNNDGKPDGIASTLADDSSGTRKPAYAIYQGTSMASPHVAGVVALMKSVCPSLTPDQLDSLVSTDQITVDLGVPGRDDVFGHGLIDAVMAVQGAQAQCGKPVAPALQVTPPRIDFVPGQTSAQLEATKTGGDVPVLSVTGVTASEAWLSVSGPSPATGNGLGTYTVTANPNGLADGVYSAHVDFAVQGGSSLSVPVTLQKGTRATGGGIGYVYILLLDSNLKPKDQRDGTSTTGQYGYAFTGVADGSYYVAAGTDMDDDGEVCDAGEACGAWPTLGAPTTVVVSGKDVDGIDFVIGFDASLGGTSPAYLLPPRALRRAAPTRTLLGGAP</sequence>
<dbReference type="PRINTS" id="PR00723">
    <property type="entry name" value="SUBTILISIN"/>
</dbReference>
<evidence type="ECO:0000256" key="1">
    <source>
        <dbReference type="ARBA" id="ARBA00011073"/>
    </source>
</evidence>
<feature type="region of interest" description="Disordered" evidence="7">
    <location>
        <begin position="535"/>
        <end position="560"/>
    </location>
</feature>
<protein>
    <recommendedName>
        <fullName evidence="9">Peptidase S8/S53 domain-containing protein</fullName>
    </recommendedName>
</protein>
<dbReference type="Gene3D" id="2.60.120.380">
    <property type="match status" value="1"/>
</dbReference>
<keyword evidence="11" id="KW-1185">Reference proteome</keyword>
<evidence type="ECO:0000256" key="5">
    <source>
        <dbReference type="PROSITE-ProRule" id="PRU01240"/>
    </source>
</evidence>
<dbReference type="PANTHER" id="PTHR43806">
    <property type="entry name" value="PEPTIDASE S8"/>
    <property type="match status" value="1"/>
</dbReference>
<keyword evidence="8" id="KW-0732">Signal</keyword>
<keyword evidence="2 5" id="KW-0645">Protease</keyword>
<dbReference type="InterPro" id="IPR023828">
    <property type="entry name" value="Peptidase_S8_Ser-AS"/>
</dbReference>
<name>A0ABM7WWB4_9BACT</name>
<comment type="similarity">
    <text evidence="1 5 6">Belongs to the peptidase S8 family.</text>
</comment>
<evidence type="ECO:0000256" key="7">
    <source>
        <dbReference type="SAM" id="MobiDB-lite"/>
    </source>
</evidence>
<dbReference type="InterPro" id="IPR050131">
    <property type="entry name" value="Peptidase_S8_subtilisin-like"/>
</dbReference>
<dbReference type="InterPro" id="IPR015500">
    <property type="entry name" value="Peptidase_S8_subtilisin-rel"/>
</dbReference>
<evidence type="ECO:0000256" key="2">
    <source>
        <dbReference type="ARBA" id="ARBA00022670"/>
    </source>
</evidence>
<dbReference type="PROSITE" id="PS51892">
    <property type="entry name" value="SUBTILASE"/>
    <property type="match status" value="1"/>
</dbReference>
<accession>A0ABM7WWB4</accession>
<feature type="active site" description="Charge relay system" evidence="5">
    <location>
        <position position="573"/>
    </location>
</feature>
<dbReference type="Pfam" id="PF00082">
    <property type="entry name" value="Peptidase_S8"/>
    <property type="match status" value="1"/>
</dbReference>
<evidence type="ECO:0000256" key="6">
    <source>
        <dbReference type="RuleBase" id="RU003355"/>
    </source>
</evidence>
<dbReference type="EMBL" id="AP025591">
    <property type="protein sequence ID" value="BDG03793.1"/>
    <property type="molecule type" value="Genomic_DNA"/>
</dbReference>
<evidence type="ECO:0000313" key="11">
    <source>
        <dbReference type="Proteomes" id="UP001162891"/>
    </source>
</evidence>
<feature type="active site" description="Charge relay system" evidence="5">
    <location>
        <position position="388"/>
    </location>
</feature>
<dbReference type="InterPro" id="IPR022398">
    <property type="entry name" value="Peptidase_S8_His-AS"/>
</dbReference>
<dbReference type="SUPFAM" id="SSF52743">
    <property type="entry name" value="Subtilisin-like"/>
    <property type="match status" value="1"/>
</dbReference>
<dbReference type="RefSeq" id="WP_248362161.1">
    <property type="nucleotide sequence ID" value="NZ_AP025591.1"/>
</dbReference>
<organism evidence="10 11">
    <name type="scientific">Anaeromyxobacter oryzae</name>
    <dbReference type="NCBI Taxonomy" id="2918170"/>
    <lineage>
        <taxon>Bacteria</taxon>
        <taxon>Pseudomonadati</taxon>
        <taxon>Myxococcota</taxon>
        <taxon>Myxococcia</taxon>
        <taxon>Myxococcales</taxon>
        <taxon>Cystobacterineae</taxon>
        <taxon>Anaeromyxobacteraceae</taxon>
        <taxon>Anaeromyxobacter</taxon>
    </lineage>
</organism>